<protein>
    <recommendedName>
        <fullName evidence="2">RRM domain-containing protein</fullName>
    </recommendedName>
</protein>
<dbReference type="EnsemblPlants" id="TuG1812G0200004968.01.T03">
    <property type="protein sequence ID" value="TuG1812G0200004968.01.T03"/>
    <property type="gene ID" value="TuG1812G0200004968.01"/>
</dbReference>
<accession>A0A8R7PJR6</accession>
<dbReference type="AlphaFoldDB" id="A0A8R7PJR6"/>
<dbReference type="InterPro" id="IPR035979">
    <property type="entry name" value="RBD_domain_sf"/>
</dbReference>
<dbReference type="InterPro" id="IPR000504">
    <property type="entry name" value="RRM_dom"/>
</dbReference>
<evidence type="ECO:0000256" key="1">
    <source>
        <dbReference type="PROSITE-ProRule" id="PRU00176"/>
    </source>
</evidence>
<dbReference type="PANTHER" id="PTHR32343">
    <property type="entry name" value="SERINE/ARGININE-RICH SPLICING FACTOR"/>
    <property type="match status" value="1"/>
</dbReference>
<gene>
    <name evidence="3" type="primary">LOC125539639</name>
</gene>
<dbReference type="Gramene" id="TuG1812G0200004968.01.T03">
    <property type="protein sequence ID" value="TuG1812G0200004968.01.T03"/>
    <property type="gene ID" value="TuG1812G0200004968.01"/>
</dbReference>
<keyword evidence="1" id="KW-0694">RNA-binding</keyword>
<organism evidence="3 4">
    <name type="scientific">Triticum urartu</name>
    <name type="common">Red wild einkorn</name>
    <name type="synonym">Crithodium urartu</name>
    <dbReference type="NCBI Taxonomy" id="4572"/>
    <lineage>
        <taxon>Eukaryota</taxon>
        <taxon>Viridiplantae</taxon>
        <taxon>Streptophyta</taxon>
        <taxon>Embryophyta</taxon>
        <taxon>Tracheophyta</taxon>
        <taxon>Spermatophyta</taxon>
        <taxon>Magnoliopsida</taxon>
        <taxon>Liliopsida</taxon>
        <taxon>Poales</taxon>
        <taxon>Poaceae</taxon>
        <taxon>BOP clade</taxon>
        <taxon>Pooideae</taxon>
        <taxon>Triticodae</taxon>
        <taxon>Triticeae</taxon>
        <taxon>Triticinae</taxon>
        <taxon>Triticum</taxon>
    </lineage>
</organism>
<proteinExistence type="predicted"/>
<dbReference type="Gene3D" id="3.30.70.330">
    <property type="match status" value="1"/>
</dbReference>
<reference evidence="3" key="3">
    <citation type="submission" date="2022-06" db="UniProtKB">
        <authorList>
            <consortium name="EnsemblPlants"/>
        </authorList>
    </citation>
    <scope>IDENTIFICATION</scope>
</reference>
<dbReference type="PROSITE" id="PS50102">
    <property type="entry name" value="RRM"/>
    <property type="match status" value="1"/>
</dbReference>
<dbReference type="Pfam" id="PF00076">
    <property type="entry name" value="RRM_1"/>
    <property type="match status" value="1"/>
</dbReference>
<dbReference type="InterPro" id="IPR012677">
    <property type="entry name" value="Nucleotide-bd_a/b_plait_sf"/>
</dbReference>
<dbReference type="Proteomes" id="UP000015106">
    <property type="component" value="Chromosome 2"/>
</dbReference>
<reference evidence="4" key="1">
    <citation type="journal article" date="2013" name="Nature">
        <title>Draft genome of the wheat A-genome progenitor Triticum urartu.</title>
        <authorList>
            <person name="Ling H.Q."/>
            <person name="Zhao S."/>
            <person name="Liu D."/>
            <person name="Wang J."/>
            <person name="Sun H."/>
            <person name="Zhang C."/>
            <person name="Fan H."/>
            <person name="Li D."/>
            <person name="Dong L."/>
            <person name="Tao Y."/>
            <person name="Gao C."/>
            <person name="Wu H."/>
            <person name="Li Y."/>
            <person name="Cui Y."/>
            <person name="Guo X."/>
            <person name="Zheng S."/>
            <person name="Wang B."/>
            <person name="Yu K."/>
            <person name="Liang Q."/>
            <person name="Yang W."/>
            <person name="Lou X."/>
            <person name="Chen J."/>
            <person name="Feng M."/>
            <person name="Jian J."/>
            <person name="Zhang X."/>
            <person name="Luo G."/>
            <person name="Jiang Y."/>
            <person name="Liu J."/>
            <person name="Wang Z."/>
            <person name="Sha Y."/>
            <person name="Zhang B."/>
            <person name="Wu H."/>
            <person name="Tang D."/>
            <person name="Shen Q."/>
            <person name="Xue P."/>
            <person name="Zou S."/>
            <person name="Wang X."/>
            <person name="Liu X."/>
            <person name="Wang F."/>
            <person name="Yang Y."/>
            <person name="An X."/>
            <person name="Dong Z."/>
            <person name="Zhang K."/>
            <person name="Zhang X."/>
            <person name="Luo M.C."/>
            <person name="Dvorak J."/>
            <person name="Tong Y."/>
            <person name="Wang J."/>
            <person name="Yang H."/>
            <person name="Li Z."/>
            <person name="Wang D."/>
            <person name="Zhang A."/>
            <person name="Wang J."/>
        </authorList>
    </citation>
    <scope>NUCLEOTIDE SEQUENCE</scope>
    <source>
        <strain evidence="4">cv. G1812</strain>
    </source>
</reference>
<evidence type="ECO:0000313" key="4">
    <source>
        <dbReference type="Proteomes" id="UP000015106"/>
    </source>
</evidence>
<feature type="domain" description="RRM" evidence="2">
    <location>
        <begin position="67"/>
        <end position="131"/>
    </location>
</feature>
<dbReference type="GO" id="GO:0003723">
    <property type="term" value="F:RNA binding"/>
    <property type="evidence" value="ECO:0007669"/>
    <property type="project" value="UniProtKB-UniRule"/>
</dbReference>
<sequence>MELDGRNRRLLHSTPRLRLLPPPINPARWTRRIHFSHIFLPVSRFKSAVRVRRSRRRIAAMATSTLSTVMVSNLSLKAALRDVKEFFSFSGDLVHVEMQSGDELSQVAYITFKDKQGAETAMLLTVPFLPPISEKKPAFPPRIYGCLSL</sequence>
<dbReference type="PANTHER" id="PTHR32343:SF75">
    <property type="entry name" value="OS04G0594400 PROTEIN"/>
    <property type="match status" value="1"/>
</dbReference>
<name>A0A8R7PJR6_TRIUA</name>
<reference evidence="3" key="2">
    <citation type="submission" date="2018-03" db="EMBL/GenBank/DDBJ databases">
        <title>The Triticum urartu genome reveals the dynamic nature of wheat genome evolution.</title>
        <authorList>
            <person name="Ling H."/>
            <person name="Ma B."/>
            <person name="Shi X."/>
            <person name="Liu H."/>
            <person name="Dong L."/>
            <person name="Sun H."/>
            <person name="Cao Y."/>
            <person name="Gao Q."/>
            <person name="Zheng S."/>
            <person name="Li Y."/>
            <person name="Yu Y."/>
            <person name="Du H."/>
            <person name="Qi M."/>
            <person name="Li Y."/>
            <person name="Yu H."/>
            <person name="Cui Y."/>
            <person name="Wang N."/>
            <person name="Chen C."/>
            <person name="Wu H."/>
            <person name="Zhao Y."/>
            <person name="Zhang J."/>
            <person name="Li Y."/>
            <person name="Zhou W."/>
            <person name="Zhang B."/>
            <person name="Hu W."/>
            <person name="Eijk M."/>
            <person name="Tang J."/>
            <person name="Witsenboer H."/>
            <person name="Zhao S."/>
            <person name="Li Z."/>
            <person name="Zhang A."/>
            <person name="Wang D."/>
            <person name="Liang C."/>
        </authorList>
    </citation>
    <scope>NUCLEOTIDE SEQUENCE [LARGE SCALE GENOMIC DNA]</scope>
    <source>
        <strain evidence="3">cv. G1812</strain>
    </source>
</reference>
<dbReference type="SUPFAM" id="SSF54928">
    <property type="entry name" value="RNA-binding domain, RBD"/>
    <property type="match status" value="1"/>
</dbReference>
<evidence type="ECO:0000313" key="3">
    <source>
        <dbReference type="EnsemblPlants" id="TuG1812G0200004968.01.T03"/>
    </source>
</evidence>
<evidence type="ECO:0000259" key="2">
    <source>
        <dbReference type="PROSITE" id="PS50102"/>
    </source>
</evidence>
<keyword evidence="4" id="KW-1185">Reference proteome</keyword>